<dbReference type="SMART" id="SM00146">
    <property type="entry name" value="PI3Kc"/>
    <property type="match status" value="1"/>
</dbReference>
<comment type="caution">
    <text evidence="8">The sequence shown here is derived from an EMBL/GenBank/DDBJ whole genome shotgun (WGS) entry which is preliminary data.</text>
</comment>
<feature type="compositionally biased region" description="Low complexity" evidence="5">
    <location>
        <begin position="7"/>
        <end position="23"/>
    </location>
</feature>
<dbReference type="Gene3D" id="2.30.29.30">
    <property type="entry name" value="Pleckstrin-homology domain (PH domain)/Phosphotyrosine-binding domain (PTB)"/>
    <property type="match status" value="1"/>
</dbReference>
<dbReference type="Pfam" id="PF00169">
    <property type="entry name" value="PH"/>
    <property type="match status" value="1"/>
</dbReference>
<dbReference type="InterPro" id="IPR011993">
    <property type="entry name" value="PH-like_dom_sf"/>
</dbReference>
<feature type="region of interest" description="Disordered" evidence="5">
    <location>
        <begin position="376"/>
        <end position="395"/>
    </location>
</feature>
<dbReference type="PROSITE" id="PS50003">
    <property type="entry name" value="PH_DOMAIN"/>
    <property type="match status" value="1"/>
</dbReference>
<protein>
    <recommendedName>
        <fullName evidence="2">1-phosphatidylinositol 4-kinase</fullName>
        <ecNumber evidence="2">2.7.1.67</ecNumber>
    </recommendedName>
</protein>
<dbReference type="GO" id="GO:0046854">
    <property type="term" value="P:phosphatidylinositol phosphate biosynthetic process"/>
    <property type="evidence" value="ECO:0007669"/>
    <property type="project" value="InterPro"/>
</dbReference>
<dbReference type="InterPro" id="IPR001849">
    <property type="entry name" value="PH_domain"/>
</dbReference>
<dbReference type="CDD" id="cd00821">
    <property type="entry name" value="PH"/>
    <property type="match status" value="1"/>
</dbReference>
<feature type="domain" description="PH" evidence="6">
    <location>
        <begin position="225"/>
        <end position="325"/>
    </location>
</feature>
<keyword evidence="9" id="KW-1185">Reference proteome</keyword>
<dbReference type="PANTHER" id="PTHR10048:SF22">
    <property type="entry name" value="PHOSPHATIDYLINOSITOL 4-KINASE BETA"/>
    <property type="match status" value="1"/>
</dbReference>
<dbReference type="EC" id="2.7.1.67" evidence="2"/>
<evidence type="ECO:0000259" key="6">
    <source>
        <dbReference type="PROSITE" id="PS50003"/>
    </source>
</evidence>
<dbReference type="SUPFAM" id="SSF50729">
    <property type="entry name" value="PH domain-like"/>
    <property type="match status" value="1"/>
</dbReference>
<dbReference type="FunFam" id="1.10.1070.11:FF:000016">
    <property type="entry name" value="PIK1p Phosphatidylinositol 4-kinase"/>
    <property type="match status" value="1"/>
</dbReference>
<keyword evidence="3" id="KW-0808">Transferase</keyword>
<evidence type="ECO:0000256" key="2">
    <source>
        <dbReference type="ARBA" id="ARBA00012169"/>
    </source>
</evidence>
<gene>
    <name evidence="8" type="ORF">PHPALM_28263</name>
</gene>
<dbReference type="Proteomes" id="UP000237271">
    <property type="component" value="Unassembled WGS sequence"/>
</dbReference>
<dbReference type="Pfam" id="PF00454">
    <property type="entry name" value="PI3_PI4_kinase"/>
    <property type="match status" value="2"/>
</dbReference>
<organism evidence="8 9">
    <name type="scientific">Phytophthora palmivora</name>
    <dbReference type="NCBI Taxonomy" id="4796"/>
    <lineage>
        <taxon>Eukaryota</taxon>
        <taxon>Sar</taxon>
        <taxon>Stramenopiles</taxon>
        <taxon>Oomycota</taxon>
        <taxon>Peronosporomycetes</taxon>
        <taxon>Peronosporales</taxon>
        <taxon>Peronosporaceae</taxon>
        <taxon>Phytophthora</taxon>
    </lineage>
</organism>
<dbReference type="SUPFAM" id="SSF56112">
    <property type="entry name" value="Protein kinase-like (PK-like)"/>
    <property type="match status" value="1"/>
</dbReference>
<dbReference type="InterPro" id="IPR018936">
    <property type="entry name" value="PI3/4_kinase_CS"/>
</dbReference>
<dbReference type="AlphaFoldDB" id="A0A2P4XAJ1"/>
<dbReference type="GO" id="GO:0005737">
    <property type="term" value="C:cytoplasm"/>
    <property type="evidence" value="ECO:0007669"/>
    <property type="project" value="TreeGrafter"/>
</dbReference>
<dbReference type="InterPro" id="IPR000403">
    <property type="entry name" value="PI3/4_kinase_cat_dom"/>
</dbReference>
<proteinExistence type="predicted"/>
<dbReference type="InterPro" id="IPR036940">
    <property type="entry name" value="PI3/4_kinase_cat_sf"/>
</dbReference>
<reference evidence="8 9" key="1">
    <citation type="journal article" date="2017" name="Genome Biol. Evol.">
        <title>Phytophthora megakarya and P. palmivora, closely related causal agents of cacao black pod rot, underwent increases in genome sizes and gene numbers by different mechanisms.</title>
        <authorList>
            <person name="Ali S.S."/>
            <person name="Shao J."/>
            <person name="Lary D.J."/>
            <person name="Kronmiller B."/>
            <person name="Shen D."/>
            <person name="Strem M.D."/>
            <person name="Amoako-Attah I."/>
            <person name="Akrofi A.Y."/>
            <person name="Begoude B.A."/>
            <person name="Ten Hoopen G.M."/>
            <person name="Coulibaly K."/>
            <person name="Kebe B.I."/>
            <person name="Melnick R.L."/>
            <person name="Guiltinan M.J."/>
            <person name="Tyler B.M."/>
            <person name="Meinhardt L.W."/>
            <person name="Bailey B.A."/>
        </authorList>
    </citation>
    <scope>NUCLEOTIDE SEQUENCE [LARGE SCALE GENOMIC DNA]</scope>
    <source>
        <strain evidence="9">sbr112.9</strain>
    </source>
</reference>
<dbReference type="PANTHER" id="PTHR10048">
    <property type="entry name" value="PHOSPHATIDYLINOSITOL KINASE"/>
    <property type="match status" value="1"/>
</dbReference>
<dbReference type="Gene3D" id="3.30.1010.10">
    <property type="entry name" value="Phosphatidylinositol 3-kinase Catalytic Subunit, Chain A, domain 4"/>
    <property type="match status" value="1"/>
</dbReference>
<dbReference type="CDD" id="cd05168">
    <property type="entry name" value="PI4Kc_III_beta"/>
    <property type="match status" value="1"/>
</dbReference>
<feature type="compositionally biased region" description="Polar residues" evidence="5">
    <location>
        <begin position="379"/>
        <end position="389"/>
    </location>
</feature>
<evidence type="ECO:0000256" key="4">
    <source>
        <dbReference type="ARBA" id="ARBA00022777"/>
    </source>
</evidence>
<keyword evidence="4" id="KW-0418">Kinase</keyword>
<dbReference type="InterPro" id="IPR057754">
    <property type="entry name" value="PI4-kinase_beta/PIK1_cat"/>
</dbReference>
<dbReference type="PROSITE" id="PS50290">
    <property type="entry name" value="PI3_4_KINASE_3"/>
    <property type="match status" value="1"/>
</dbReference>
<dbReference type="GO" id="GO:0004430">
    <property type="term" value="F:1-phosphatidylinositol 4-kinase activity"/>
    <property type="evidence" value="ECO:0007669"/>
    <property type="project" value="UniProtKB-EC"/>
</dbReference>
<evidence type="ECO:0000259" key="7">
    <source>
        <dbReference type="PROSITE" id="PS50290"/>
    </source>
</evidence>
<sequence length="925" mass="103251">MASTTRVPDVPTSPETSSVSPLTIEIKSPPPSPTKGKMQPTPSVADILALDGSVDVRLLMISMWKHRSNAPFTVELCQRLCSMPITQPMLDQVEFYLPQLAHMVVHLEQELPMEDMEQFVLLLSQSSVHFALQFFWMIYAALDEHRPKRTGNNPRTFARCARLLLALEQCFVYGSPAARQASELLTRQSISRDEMEQILLADRRFFAAQQSSKDTTNTGDGENVAPISGGWLLKKGGGTRTMGRRNWSMRWCRLEKRILLVFSKPTDSQPRAAIPLHGAKVHVVENKRPYYFEITHDFSDTKAKFAAKSADELSTWVAYIQKNATLPEPPAGSPTKSNSSPDRTLARMSFAMRTFIMQSSSNVHSTVTLAVDGAALPSRSESPSKTDSASRPAEVTADAVASSIGQMRTRMLSSGVSACSTQGGDTEVSQFSTTDCCGSDALMQALMLPDQQRRYEFFCGMIHFVKSITDVSESLRRVEPSKRKELLRPLLKQLRIPSRAYIPLCKATDPYCNVVSVFSDEGRVFNTHERAPCLIYFGTEETENGEDVSTVLFSELYETRTNDGGDIEEGEEAVAVFDEHAADIALRKMRVAPVSQAKQLSRCMSPFLSELLSDDDRKQRLEKTFGELTFTKAERLQESVTCENPQRWRLTALMSKSYDDLRQEVLVMQLISYFQHIFEVEKLPLRLHPYRILSTGSSTGLIEVVRNAMSLDGIKKIPGFKNLLSHFEEIYGGATKNAEGDDNSGEGSELLRQAKLNFIHSLAAYSIVCYILAIKDRHNGNIMLDIEGYIIHIDFGFFLGRAPGGSFSFETAPFKLTAEMVDVLGGRHSSNFQYFTDLCVQGALAARKHADTIYTLVEVMSYHSKLPCFIGGATSPLSGLKDRLFLNIPEKKVASTIQSMVQRSYDHFGTNKYDQFQTFSNGIAK</sequence>
<dbReference type="PROSITE" id="PS00916">
    <property type="entry name" value="PI3_4_KINASE_2"/>
    <property type="match status" value="1"/>
</dbReference>
<dbReference type="GO" id="GO:0016020">
    <property type="term" value="C:membrane"/>
    <property type="evidence" value="ECO:0007669"/>
    <property type="project" value="TreeGrafter"/>
</dbReference>
<feature type="region of interest" description="Disordered" evidence="5">
    <location>
        <begin position="1"/>
        <end position="40"/>
    </location>
</feature>
<feature type="domain" description="PI3K/PI4K catalytic" evidence="7">
    <location>
        <begin position="630"/>
        <end position="909"/>
    </location>
</feature>
<dbReference type="OrthoDB" id="10264149at2759"/>
<evidence type="ECO:0000256" key="5">
    <source>
        <dbReference type="SAM" id="MobiDB-lite"/>
    </source>
</evidence>
<dbReference type="EMBL" id="NCKW01015538">
    <property type="protein sequence ID" value="POM62571.1"/>
    <property type="molecule type" value="Genomic_DNA"/>
</dbReference>
<evidence type="ECO:0000256" key="3">
    <source>
        <dbReference type="ARBA" id="ARBA00022679"/>
    </source>
</evidence>
<evidence type="ECO:0000313" key="9">
    <source>
        <dbReference type="Proteomes" id="UP000237271"/>
    </source>
</evidence>
<dbReference type="SMART" id="SM00233">
    <property type="entry name" value="PH"/>
    <property type="match status" value="1"/>
</dbReference>
<dbReference type="GO" id="GO:0048015">
    <property type="term" value="P:phosphatidylinositol-mediated signaling"/>
    <property type="evidence" value="ECO:0007669"/>
    <property type="project" value="TreeGrafter"/>
</dbReference>
<dbReference type="Gene3D" id="1.10.1070.11">
    <property type="entry name" value="Phosphatidylinositol 3-/4-kinase, catalytic domain"/>
    <property type="match status" value="1"/>
</dbReference>
<comment type="catalytic activity">
    <reaction evidence="1">
        <text>a 1,2-diacyl-sn-glycero-3-phospho-(1D-myo-inositol) + ATP = a 1,2-diacyl-sn-glycero-3-phospho-(1D-myo-inositol 4-phosphate) + ADP + H(+)</text>
        <dbReference type="Rhea" id="RHEA:19877"/>
        <dbReference type="ChEBI" id="CHEBI:15378"/>
        <dbReference type="ChEBI" id="CHEBI:30616"/>
        <dbReference type="ChEBI" id="CHEBI:57880"/>
        <dbReference type="ChEBI" id="CHEBI:58178"/>
        <dbReference type="ChEBI" id="CHEBI:456216"/>
        <dbReference type="EC" id="2.7.1.67"/>
    </reaction>
</comment>
<name>A0A2P4XAJ1_9STRA</name>
<dbReference type="InterPro" id="IPR015433">
    <property type="entry name" value="PI3/4_kinase"/>
</dbReference>
<evidence type="ECO:0000313" key="8">
    <source>
        <dbReference type="EMBL" id="POM62571.1"/>
    </source>
</evidence>
<accession>A0A2P4XAJ1</accession>
<evidence type="ECO:0000256" key="1">
    <source>
        <dbReference type="ARBA" id="ARBA00001686"/>
    </source>
</evidence>
<dbReference type="InterPro" id="IPR011009">
    <property type="entry name" value="Kinase-like_dom_sf"/>
</dbReference>